<dbReference type="EMBL" id="BGPR01002811">
    <property type="protein sequence ID" value="GBM79253.1"/>
    <property type="molecule type" value="Genomic_DNA"/>
</dbReference>
<feature type="compositionally biased region" description="Low complexity" evidence="1">
    <location>
        <begin position="54"/>
        <end position="66"/>
    </location>
</feature>
<name>A0A4Y2IN38_ARAVE</name>
<accession>A0A4Y2IN38</accession>
<comment type="caution">
    <text evidence="2">The sequence shown here is derived from an EMBL/GenBank/DDBJ whole genome shotgun (WGS) entry which is preliminary data.</text>
</comment>
<dbReference type="AlphaFoldDB" id="A0A4Y2IN38"/>
<sequence>MLASGRVCVWESSWMILPQLCRSYQMGLRCRKLDRNPPESPDHNGGLSPSLVGATSSPAITTSTTSRNGPCKYATATVLEPTVSSSSLGPPTADPYVHFGLTPHHQYTHHLQPTGPPGPPSWNRFSEPFSQRVGCLPTTGGPRDHHPLSGNEHPLLGEMDKTASGMTSQLSQHHQPTLDLYRGGYSAPEFHHSNRRVTPHQPTSFLESASDSGFGHCGGAAKTFGPLGMQSCPVFGHMAPVSSAQDRACSRPVGHVSSGSGSLLIRLSLSFCRKQSEDRELSRILLAVQNADT</sequence>
<dbReference type="OrthoDB" id="6247875at2759"/>
<keyword evidence="3" id="KW-1185">Reference proteome</keyword>
<evidence type="ECO:0000313" key="3">
    <source>
        <dbReference type="Proteomes" id="UP000499080"/>
    </source>
</evidence>
<organism evidence="2 3">
    <name type="scientific">Araneus ventricosus</name>
    <name type="common">Orbweaver spider</name>
    <name type="synonym">Epeira ventricosa</name>
    <dbReference type="NCBI Taxonomy" id="182803"/>
    <lineage>
        <taxon>Eukaryota</taxon>
        <taxon>Metazoa</taxon>
        <taxon>Ecdysozoa</taxon>
        <taxon>Arthropoda</taxon>
        <taxon>Chelicerata</taxon>
        <taxon>Arachnida</taxon>
        <taxon>Araneae</taxon>
        <taxon>Araneomorphae</taxon>
        <taxon>Entelegynae</taxon>
        <taxon>Araneoidea</taxon>
        <taxon>Araneidae</taxon>
        <taxon>Araneus</taxon>
    </lineage>
</organism>
<gene>
    <name evidence="2" type="ORF">AVEN_104207_1</name>
</gene>
<protein>
    <submittedName>
        <fullName evidence="2">Uncharacterized protein</fullName>
    </submittedName>
</protein>
<evidence type="ECO:0000256" key="1">
    <source>
        <dbReference type="SAM" id="MobiDB-lite"/>
    </source>
</evidence>
<reference evidence="2 3" key="1">
    <citation type="journal article" date="2019" name="Sci. Rep.">
        <title>Orb-weaving spider Araneus ventricosus genome elucidates the spidroin gene catalogue.</title>
        <authorList>
            <person name="Kono N."/>
            <person name="Nakamura H."/>
            <person name="Ohtoshi R."/>
            <person name="Moran D.A.P."/>
            <person name="Shinohara A."/>
            <person name="Yoshida Y."/>
            <person name="Fujiwara M."/>
            <person name="Mori M."/>
            <person name="Tomita M."/>
            <person name="Arakawa K."/>
        </authorList>
    </citation>
    <scope>NUCLEOTIDE SEQUENCE [LARGE SCALE GENOMIC DNA]</scope>
</reference>
<evidence type="ECO:0000313" key="2">
    <source>
        <dbReference type="EMBL" id="GBM79253.1"/>
    </source>
</evidence>
<proteinExistence type="predicted"/>
<dbReference type="Proteomes" id="UP000499080">
    <property type="component" value="Unassembled WGS sequence"/>
</dbReference>
<feature type="region of interest" description="Disordered" evidence="1">
    <location>
        <begin position="35"/>
        <end position="69"/>
    </location>
</feature>